<evidence type="ECO:0000256" key="2">
    <source>
        <dbReference type="ARBA" id="ARBA00004922"/>
    </source>
</evidence>
<dbReference type="EMBL" id="HBHT01034532">
    <property type="protein sequence ID" value="CAD9987383.1"/>
    <property type="molecule type" value="Transcribed_RNA"/>
</dbReference>
<keyword evidence="4" id="KW-0808">Transferase</keyword>
<evidence type="ECO:0008006" key="10">
    <source>
        <dbReference type="Google" id="ProtNLM"/>
    </source>
</evidence>
<dbReference type="GO" id="GO:0005789">
    <property type="term" value="C:endoplasmic reticulum membrane"/>
    <property type="evidence" value="ECO:0007669"/>
    <property type="project" value="UniProtKB-SubCell"/>
</dbReference>
<name>A0A7S2YP16_9STRA</name>
<organism evidence="9">
    <name type="scientific">Entomoneis paludosa</name>
    <dbReference type="NCBI Taxonomy" id="265537"/>
    <lineage>
        <taxon>Eukaryota</taxon>
        <taxon>Sar</taxon>
        <taxon>Stramenopiles</taxon>
        <taxon>Ochrophyta</taxon>
        <taxon>Bacillariophyta</taxon>
        <taxon>Bacillariophyceae</taxon>
        <taxon>Bacillariophycidae</taxon>
        <taxon>Entomoneidaceae</taxon>
        <taxon>Entomoneis</taxon>
    </lineage>
</organism>
<evidence type="ECO:0000256" key="1">
    <source>
        <dbReference type="ARBA" id="ARBA00004389"/>
    </source>
</evidence>
<proteinExistence type="predicted"/>
<evidence type="ECO:0000256" key="3">
    <source>
        <dbReference type="ARBA" id="ARBA00022676"/>
    </source>
</evidence>
<evidence type="ECO:0000256" key="4">
    <source>
        <dbReference type="ARBA" id="ARBA00022679"/>
    </source>
</evidence>
<reference evidence="9" key="1">
    <citation type="submission" date="2021-01" db="EMBL/GenBank/DDBJ databases">
        <authorList>
            <person name="Corre E."/>
            <person name="Pelletier E."/>
            <person name="Niang G."/>
            <person name="Scheremetjew M."/>
            <person name="Finn R."/>
            <person name="Kale V."/>
            <person name="Holt S."/>
            <person name="Cochrane G."/>
            <person name="Meng A."/>
            <person name="Brown T."/>
            <person name="Cohen L."/>
        </authorList>
    </citation>
    <scope>NUCLEOTIDE SEQUENCE</scope>
    <source>
        <strain evidence="9">CCMP125</strain>
    </source>
</reference>
<dbReference type="PANTHER" id="PTHR13036:SF0">
    <property type="entry name" value="CHITOBIOSYLDIPHOSPHODOLICHOL BETA-MANNOSYLTRANSFERASE"/>
    <property type="match status" value="1"/>
</dbReference>
<evidence type="ECO:0000256" key="8">
    <source>
        <dbReference type="ARBA" id="ARBA00023136"/>
    </source>
</evidence>
<keyword evidence="7" id="KW-1133">Transmembrane helix</keyword>
<evidence type="ECO:0000313" key="9">
    <source>
        <dbReference type="EMBL" id="CAD9987383.1"/>
    </source>
</evidence>
<keyword evidence="8" id="KW-0472">Membrane</keyword>
<dbReference type="SUPFAM" id="SSF53756">
    <property type="entry name" value="UDP-Glycosyltransferase/glycogen phosphorylase"/>
    <property type="match status" value="1"/>
</dbReference>
<dbReference type="Gene3D" id="3.40.50.2000">
    <property type="entry name" value="Glycogen Phosphorylase B"/>
    <property type="match status" value="1"/>
</dbReference>
<comment type="pathway">
    <text evidence="2">Protein modification; protein glycosylation.</text>
</comment>
<dbReference type="GO" id="GO:0000030">
    <property type="term" value="F:mannosyltransferase activity"/>
    <property type="evidence" value="ECO:0007669"/>
    <property type="project" value="InterPro"/>
</dbReference>
<evidence type="ECO:0000256" key="6">
    <source>
        <dbReference type="ARBA" id="ARBA00022824"/>
    </source>
</evidence>
<protein>
    <recommendedName>
        <fullName evidence="10">Chitobiosyldiphosphodolichol beta-mannosyltransferase</fullName>
    </recommendedName>
</protein>
<evidence type="ECO:0000256" key="5">
    <source>
        <dbReference type="ARBA" id="ARBA00022692"/>
    </source>
</evidence>
<comment type="subcellular location">
    <subcellularLocation>
        <location evidence="1">Endoplasmic reticulum membrane</location>
        <topology evidence="1">Single-pass membrane protein</topology>
    </subcellularLocation>
</comment>
<sequence>MASPSGDNDEDSVVPTHFMVVVLGDLGRSPRMQYHVLSLLQAGHFVTFVGYTGESLIPSLQKYTPEGVKAKRQHMLQVVRFPAPKIVFLRSQPIFLPLYFLWRTISLWVLLCSSLVLFVKPASLQSKKVYPQIILMQNPPAIPVLMTMVLYKFWTGAKLIIDWHNLGYSMIDKQYTTFRSWGRLYEQLLAPFADGHLTVTKAMQVFLKADLRVESENCSVLYDCPPSIFRLRTITEQHQVMAKHHDSIMQAIKDSGSTSWPEFTTLADNTKASFFTEPLPGRPGRFQPRAQRPALIVSSTSWTPDEDMSVLIDALQLADKLIQETKSSLRIVCAITGKGRLKEHYKKVIASKTWNSVVVATLWIDPVDYPTFLACADAGISLHTSTSGLDLPIKILDYFGCEVPVCAYRFPCLNELVQDDVNGRTFEKPDELSTILLDLLEPLASAKSNQHLGNHSFGALQRYSRQVQGQLLWSENWPTNAWPVLEKALDEHTKTATTGKSKTE</sequence>
<dbReference type="Pfam" id="PF13692">
    <property type="entry name" value="Glyco_trans_1_4"/>
    <property type="match status" value="1"/>
</dbReference>
<accession>A0A7S2YP16</accession>
<dbReference type="AlphaFoldDB" id="A0A7S2YP16"/>
<dbReference type="PANTHER" id="PTHR13036">
    <property type="entry name" value="BETA1,4 MANNOSYLTRANSFERASE"/>
    <property type="match status" value="1"/>
</dbReference>
<gene>
    <name evidence="9" type="ORF">APAL1065_LOCUS23219</name>
</gene>
<evidence type="ECO:0000256" key="7">
    <source>
        <dbReference type="ARBA" id="ARBA00022989"/>
    </source>
</evidence>
<keyword evidence="6" id="KW-0256">Endoplasmic reticulum</keyword>
<keyword evidence="3" id="KW-0328">Glycosyltransferase</keyword>
<keyword evidence="5" id="KW-0812">Transmembrane</keyword>
<dbReference type="InterPro" id="IPR026051">
    <property type="entry name" value="ALG1-like"/>
</dbReference>